<proteinExistence type="predicted"/>
<dbReference type="Proteomes" id="UP000306196">
    <property type="component" value="Unassembled WGS sequence"/>
</dbReference>
<reference evidence="2 3" key="1">
    <citation type="submission" date="2019-05" db="EMBL/GenBank/DDBJ databases">
        <title>Verrucobacter flavum gen. nov., sp. nov. a new member of the family Verrucomicrobiaceae.</title>
        <authorList>
            <person name="Szuroczki S."/>
            <person name="Abbaszade G."/>
            <person name="Szabo A."/>
            <person name="Felfoldi T."/>
            <person name="Schumann P."/>
            <person name="Boka K."/>
            <person name="Keki Z."/>
            <person name="Toumi M."/>
            <person name="Toth E."/>
        </authorList>
    </citation>
    <scope>NUCLEOTIDE SEQUENCE [LARGE SCALE GENOMIC DNA]</scope>
    <source>
        <strain evidence="2 3">MG-N-17</strain>
    </source>
</reference>
<evidence type="ECO:0000313" key="3">
    <source>
        <dbReference type="Proteomes" id="UP000306196"/>
    </source>
</evidence>
<keyword evidence="1" id="KW-0812">Transmembrane</keyword>
<dbReference type="EMBL" id="VAUV01000016">
    <property type="protein sequence ID" value="TLD69057.1"/>
    <property type="molecule type" value="Genomic_DNA"/>
</dbReference>
<keyword evidence="1" id="KW-0472">Membrane</keyword>
<dbReference type="OrthoDB" id="198275at2"/>
<dbReference type="InterPro" id="IPR036465">
    <property type="entry name" value="vWFA_dom_sf"/>
</dbReference>
<comment type="caution">
    <text evidence="2">The sequence shown here is derived from an EMBL/GenBank/DDBJ whole genome shotgun (WGS) entry which is preliminary data.</text>
</comment>
<accession>A0A5R8K9V9</accession>
<keyword evidence="3" id="KW-1185">Reference proteome</keyword>
<keyword evidence="1" id="KW-1133">Transmembrane helix</keyword>
<evidence type="ECO:0000256" key="1">
    <source>
        <dbReference type="SAM" id="Phobius"/>
    </source>
</evidence>
<dbReference type="PANTHER" id="PTHR37947">
    <property type="entry name" value="BLL2462 PROTEIN"/>
    <property type="match status" value="1"/>
</dbReference>
<dbReference type="SUPFAM" id="SSF52317">
    <property type="entry name" value="Class I glutamine amidotransferase-like"/>
    <property type="match status" value="1"/>
</dbReference>
<dbReference type="CDD" id="cd00198">
    <property type="entry name" value="vWFA"/>
    <property type="match status" value="1"/>
</dbReference>
<dbReference type="RefSeq" id="WP_138087981.1">
    <property type="nucleotide sequence ID" value="NZ_VAUV01000016.1"/>
</dbReference>
<organism evidence="2 3">
    <name type="scientific">Phragmitibacter flavus</name>
    <dbReference type="NCBI Taxonomy" id="2576071"/>
    <lineage>
        <taxon>Bacteria</taxon>
        <taxon>Pseudomonadati</taxon>
        <taxon>Verrucomicrobiota</taxon>
        <taxon>Verrucomicrobiia</taxon>
        <taxon>Verrucomicrobiales</taxon>
        <taxon>Verrucomicrobiaceae</taxon>
        <taxon>Phragmitibacter</taxon>
    </lineage>
</organism>
<dbReference type="Gene3D" id="2.60.40.10">
    <property type="entry name" value="Immunoglobulins"/>
    <property type="match status" value="1"/>
</dbReference>
<sequence>MSPQTTQTFLRFNGDWPTATVISIALVVALLMFFYYRRELRFHTTTPRWVLPALRSLAVLLIILCLAGPVLRHEETFRQLGRVLILADASASMDFSDETSTSTTANSPKSSRFDRLQQALLLQPNTLIQTLAQEHNVELFALRGSKADRLWWHRDNGKDTSGDLPSQIAKPNAPFTNLDQPLRDALGPSMSGAAIILLTDGQHNAPGSPEALAEQLGSHKTPIFTVGYGLEAPPPDLALSKVTAPEAIFPNGRAEGLVHINDHLPAGLPAVATITSQNKTLWQQNFTTEGTGARQIPFSFLAEELAPSPTPGDTLRNLNVRVELSGENAAKDRIQTNNETSLALHLLTQKRKILILDGRPRWETRYLHSHFDRDQRWQVTTAFDDFTNAPNSSIRQAFPKDDRDMQSYDLVILGDLRSEALQPAQHQLLHDFVQKRGGGLILLDGQRGHLQSWRDTNNSALIPVSWNSKKSANTPYTHDLTTQGQTLTALSLSDSPSANQTLWEQLPKANWAASADALPDATTLTELQSPNHPSIPGMVWRRFGAGSVLWLATDEYWRWRYEVADLHHQRFWMQLASWIAAPPFIAEDKTLSIGMDQLRYRENDKAELRVRLRDADGNILTEATNPRVNLTRDGRQIATLQLEPDPTHGGVFRAVTSNLPSGDYSINVTTNNTKVSDLALRFRVDDSSNQEWSNLTLNRPLLESISRSSGGRFLRESDINQLPELLKQIDRQETRIRETLLWSSWWWFTAIILLLTTEWLLRKHWRLV</sequence>
<feature type="transmembrane region" description="Helical" evidence="1">
    <location>
        <begin position="740"/>
        <end position="761"/>
    </location>
</feature>
<evidence type="ECO:0008006" key="4">
    <source>
        <dbReference type="Google" id="ProtNLM"/>
    </source>
</evidence>
<dbReference type="Gene3D" id="3.40.50.410">
    <property type="entry name" value="von Willebrand factor, type A domain"/>
    <property type="match status" value="1"/>
</dbReference>
<dbReference type="AlphaFoldDB" id="A0A5R8K9V9"/>
<dbReference type="SUPFAM" id="SSF53300">
    <property type="entry name" value="vWA-like"/>
    <property type="match status" value="1"/>
</dbReference>
<dbReference type="PANTHER" id="PTHR37947:SF1">
    <property type="entry name" value="BLL2462 PROTEIN"/>
    <property type="match status" value="1"/>
</dbReference>
<evidence type="ECO:0000313" key="2">
    <source>
        <dbReference type="EMBL" id="TLD69057.1"/>
    </source>
</evidence>
<dbReference type="InterPro" id="IPR013783">
    <property type="entry name" value="Ig-like_fold"/>
</dbReference>
<gene>
    <name evidence="2" type="ORF">FEM03_19505</name>
</gene>
<feature type="transmembrane region" description="Helical" evidence="1">
    <location>
        <begin position="49"/>
        <end position="71"/>
    </location>
</feature>
<dbReference type="Gene3D" id="3.40.50.880">
    <property type="match status" value="1"/>
</dbReference>
<name>A0A5R8K9V9_9BACT</name>
<protein>
    <recommendedName>
        <fullName evidence="4">VWFA domain-containing protein</fullName>
    </recommendedName>
</protein>
<dbReference type="InterPro" id="IPR029062">
    <property type="entry name" value="Class_I_gatase-like"/>
</dbReference>
<feature type="transmembrane region" description="Helical" evidence="1">
    <location>
        <begin position="16"/>
        <end position="37"/>
    </location>
</feature>